<sequence>MSHLHARNLLHTHRRSLTAISPNIHKIFLAVRPCRRPHTSSHQGYDVPGDIVTKVPMVAIKVLDMDMYLILIRTRTRVQVLEVLILILNHSPAIHLCTHTSINSTISLPRLTLSHLALSRHIWVTTITPLRPHHLISPLILLDPIVAIIIMDHRIIINHHRRHLRTTILNSNNSILCIKVLLPQWKNVVSIQPPFLYDIVHK</sequence>
<comment type="caution">
    <text evidence="1">The sequence shown here is derived from an EMBL/GenBank/DDBJ whole genome shotgun (WGS) entry which is preliminary data.</text>
</comment>
<dbReference type="Proteomes" id="UP000193648">
    <property type="component" value="Unassembled WGS sequence"/>
</dbReference>
<dbReference type="AlphaFoldDB" id="A0A1Y2GH78"/>
<dbReference type="GeneID" id="33561214"/>
<gene>
    <name evidence="2" type="ORF">BCR41DRAFT_109273</name>
    <name evidence="1" type="ORF">BCR41DRAFT_113979</name>
</gene>
<evidence type="ECO:0000313" key="1">
    <source>
        <dbReference type="EMBL" id="ORZ10937.1"/>
    </source>
</evidence>
<keyword evidence="3" id="KW-1185">Reference proteome</keyword>
<dbReference type="EMBL" id="MCFF01000029">
    <property type="protein sequence ID" value="ORZ10937.1"/>
    <property type="molecule type" value="Genomic_DNA"/>
</dbReference>
<evidence type="ECO:0000313" key="3">
    <source>
        <dbReference type="Proteomes" id="UP000193648"/>
    </source>
</evidence>
<evidence type="ECO:0000313" key="2">
    <source>
        <dbReference type="EMBL" id="ORZ11757.1"/>
    </source>
</evidence>
<dbReference type="InParanoid" id="A0A1Y2GH78"/>
<proteinExistence type="predicted"/>
<dbReference type="RefSeq" id="XP_021879854.1">
    <property type="nucleotide sequence ID" value="XM_022019369.1"/>
</dbReference>
<accession>A0A1Y2GH78</accession>
<protein>
    <submittedName>
        <fullName evidence="1">Uncharacterized protein</fullName>
    </submittedName>
</protein>
<dbReference type="EMBL" id="MCFF01000027">
    <property type="protein sequence ID" value="ORZ11757.1"/>
    <property type="molecule type" value="Genomic_DNA"/>
</dbReference>
<reference evidence="1 3" key="1">
    <citation type="submission" date="2016-07" db="EMBL/GenBank/DDBJ databases">
        <title>Pervasive Adenine N6-methylation of Active Genes in Fungi.</title>
        <authorList>
            <consortium name="DOE Joint Genome Institute"/>
            <person name="Mondo S.J."/>
            <person name="Dannebaum R.O."/>
            <person name="Kuo R.C."/>
            <person name="Labutti K."/>
            <person name="Haridas S."/>
            <person name="Kuo A."/>
            <person name="Salamov A."/>
            <person name="Ahrendt S.R."/>
            <person name="Lipzen A."/>
            <person name="Sullivan W."/>
            <person name="Andreopoulos W.B."/>
            <person name="Clum A."/>
            <person name="Lindquist E."/>
            <person name="Daum C."/>
            <person name="Ramamoorthy G.K."/>
            <person name="Gryganskyi A."/>
            <person name="Culley D."/>
            <person name="Magnuson J.K."/>
            <person name="James T.Y."/>
            <person name="O'Malley M.A."/>
            <person name="Stajich J.E."/>
            <person name="Spatafora J.W."/>
            <person name="Visel A."/>
            <person name="Grigoriev I.V."/>
        </authorList>
    </citation>
    <scope>NUCLEOTIDE SEQUENCE [LARGE SCALE GENOMIC DNA]</scope>
    <source>
        <strain evidence="1 3">NRRL 3116</strain>
    </source>
</reference>
<name>A0A1Y2GH78_9FUNG</name>
<organism evidence="1 3">
    <name type="scientific">Lobosporangium transversale</name>
    <dbReference type="NCBI Taxonomy" id="64571"/>
    <lineage>
        <taxon>Eukaryota</taxon>
        <taxon>Fungi</taxon>
        <taxon>Fungi incertae sedis</taxon>
        <taxon>Mucoromycota</taxon>
        <taxon>Mortierellomycotina</taxon>
        <taxon>Mortierellomycetes</taxon>
        <taxon>Mortierellales</taxon>
        <taxon>Mortierellaceae</taxon>
        <taxon>Lobosporangium</taxon>
    </lineage>
</organism>